<feature type="transmembrane region" description="Helical" evidence="7">
    <location>
        <begin position="482"/>
        <end position="502"/>
    </location>
</feature>
<dbReference type="InterPro" id="IPR025857">
    <property type="entry name" value="MacB_PCD"/>
</dbReference>
<evidence type="ECO:0000256" key="7">
    <source>
        <dbReference type="SAM" id="Phobius"/>
    </source>
</evidence>
<keyword evidence="2" id="KW-1003">Cell membrane</keyword>
<feature type="transmembrane region" description="Helical" evidence="7">
    <location>
        <begin position="708"/>
        <end position="737"/>
    </location>
</feature>
<evidence type="ECO:0000256" key="4">
    <source>
        <dbReference type="ARBA" id="ARBA00022989"/>
    </source>
</evidence>
<dbReference type="InterPro" id="IPR003838">
    <property type="entry name" value="ABC3_permease_C"/>
</dbReference>
<keyword evidence="11" id="KW-1185">Reference proteome</keyword>
<dbReference type="Pfam" id="PF02687">
    <property type="entry name" value="FtsX"/>
    <property type="match status" value="2"/>
</dbReference>
<keyword evidence="3 7" id="KW-0812">Transmembrane</keyword>
<feature type="transmembrane region" description="Helical" evidence="7">
    <location>
        <begin position="390"/>
        <end position="411"/>
    </location>
</feature>
<feature type="transmembrane region" description="Helical" evidence="7">
    <location>
        <begin position="799"/>
        <end position="820"/>
    </location>
</feature>
<evidence type="ECO:0000313" key="11">
    <source>
        <dbReference type="Proteomes" id="UP001500683"/>
    </source>
</evidence>
<comment type="caution">
    <text evidence="10">The sequence shown here is derived from an EMBL/GenBank/DDBJ whole genome shotgun (WGS) entry which is preliminary data.</text>
</comment>
<feature type="domain" description="MacB-like periplasmic core" evidence="9">
    <location>
        <begin position="17"/>
        <end position="218"/>
    </location>
</feature>
<dbReference type="EMBL" id="BAAAZG010000025">
    <property type="protein sequence ID" value="GAA4077593.1"/>
    <property type="molecule type" value="Genomic_DNA"/>
</dbReference>
<proteinExistence type="inferred from homology"/>
<dbReference type="Proteomes" id="UP001500683">
    <property type="component" value="Unassembled WGS sequence"/>
</dbReference>
<keyword evidence="4 7" id="KW-1133">Transmembrane helix</keyword>
<evidence type="ECO:0000259" key="9">
    <source>
        <dbReference type="Pfam" id="PF12704"/>
    </source>
</evidence>
<evidence type="ECO:0000259" key="8">
    <source>
        <dbReference type="Pfam" id="PF02687"/>
    </source>
</evidence>
<dbReference type="RefSeq" id="WP_344949192.1">
    <property type="nucleotide sequence ID" value="NZ_BAAAZG010000025.1"/>
</dbReference>
<feature type="transmembrane region" description="Helical" evidence="7">
    <location>
        <begin position="250"/>
        <end position="273"/>
    </location>
</feature>
<evidence type="ECO:0000256" key="5">
    <source>
        <dbReference type="ARBA" id="ARBA00023136"/>
    </source>
</evidence>
<reference evidence="11" key="1">
    <citation type="journal article" date="2019" name="Int. J. Syst. Evol. Microbiol.">
        <title>The Global Catalogue of Microorganisms (GCM) 10K type strain sequencing project: providing services to taxonomists for standard genome sequencing and annotation.</title>
        <authorList>
            <consortium name="The Broad Institute Genomics Platform"/>
            <consortium name="The Broad Institute Genome Sequencing Center for Infectious Disease"/>
            <person name="Wu L."/>
            <person name="Ma J."/>
        </authorList>
    </citation>
    <scope>NUCLEOTIDE SEQUENCE [LARGE SCALE GENOMIC DNA]</scope>
    <source>
        <strain evidence="11">JCM 16702</strain>
    </source>
</reference>
<evidence type="ECO:0000256" key="2">
    <source>
        <dbReference type="ARBA" id="ARBA00022475"/>
    </source>
</evidence>
<organism evidence="10 11">
    <name type="scientific">Actinomadura miaoliensis</name>
    <dbReference type="NCBI Taxonomy" id="430685"/>
    <lineage>
        <taxon>Bacteria</taxon>
        <taxon>Bacillati</taxon>
        <taxon>Actinomycetota</taxon>
        <taxon>Actinomycetes</taxon>
        <taxon>Streptosporangiales</taxon>
        <taxon>Thermomonosporaceae</taxon>
        <taxon>Actinomadura</taxon>
    </lineage>
</organism>
<sequence length="837" mass="86929">MLKTTLAGLRAHKLRLLLTGLAITLGVGFIAGTFVLTDTMQTGVNEKFARSADKVDMAVLPKDAEKQLPAALLDRVRAVPGVTDAQGTVRGDAVLIGRDGKAVGNMPTAGISVPSGRLLRYEIERGRPPAGPAEAVLDTETAEREKFTVGQTITVLDHRQRPHRFTVVGLADFGIDTQASMRGAVGFDAATTMRVTGKRTYREIDIAGPADRAAVAAAAGPGAEVLTGEQLGERLAAAAGADTKLIRAGLLIFGLVSMLVSALVIYNTFAILIAQRMREMALLRCVGATRRQLFGGVLIESAVVGLVGSLLGLAVGLGLGAGTVALLGGPDAQIPTYGLTLAPRTVVLGLLIGVLVTMVSAVLPARAATRVAPVAALRTDLEPGTDRFRLGWARLAVAVLCGLPGLAVLGYGGTVMEKGQSAMFVVAAGSGLAFLAVTALMPALVRPLGRVAGALPARLAGVPGRLAVENARRSPRRTATTTIALTIGVGLMTMFAVLGASVTATADKKLAEEFPVDFQLETQWGGADEQRIPHALATRLRALPQVAAVTEQREQEVRVGGATGRAEDGIVGTLTASSLGTVLKPEFTSGALADLRPGTVAVTDMTARSQGLRIGSTVRMQTRQGPLTLKVVGTTGMDGPVPPYLVTEADFDRYFGVRDASVLYVNARDGAAGEGARAAVEAAAKPYPTVRVTSAAEIKKQFTEAIDMMLVIFAALLGLAILIALFGIANTLTLSVVERTRESALLRALGVTRRQLRRMLSVEALVMALIGAVTGVALGIAFGWASVTAMTDEIVFSLPYPRIAAFVALAAVAGTLAAVLPARRAARTSVVEALSHD</sequence>
<feature type="domain" description="MacB-like periplasmic core" evidence="9">
    <location>
        <begin position="478"/>
        <end position="682"/>
    </location>
</feature>
<evidence type="ECO:0000256" key="1">
    <source>
        <dbReference type="ARBA" id="ARBA00004651"/>
    </source>
</evidence>
<evidence type="ECO:0000256" key="3">
    <source>
        <dbReference type="ARBA" id="ARBA00022692"/>
    </source>
</evidence>
<feature type="transmembrane region" description="Helical" evidence="7">
    <location>
        <begin position="346"/>
        <end position="369"/>
    </location>
</feature>
<dbReference type="Pfam" id="PF12704">
    <property type="entry name" value="MacB_PCD"/>
    <property type="match status" value="2"/>
</dbReference>
<feature type="transmembrane region" description="Helical" evidence="7">
    <location>
        <begin position="423"/>
        <end position="445"/>
    </location>
</feature>
<gene>
    <name evidence="10" type="ORF">GCM10022214_39170</name>
</gene>
<feature type="domain" description="ABC3 transporter permease C-terminal" evidence="8">
    <location>
        <begin position="716"/>
        <end position="829"/>
    </location>
</feature>
<accession>A0ABP7VZ96</accession>
<dbReference type="PANTHER" id="PTHR30572:SF4">
    <property type="entry name" value="ABC TRANSPORTER PERMEASE YTRF"/>
    <property type="match status" value="1"/>
</dbReference>
<protein>
    <submittedName>
        <fullName evidence="10">FtsX-like permease family protein</fullName>
    </submittedName>
</protein>
<dbReference type="PANTHER" id="PTHR30572">
    <property type="entry name" value="MEMBRANE COMPONENT OF TRANSPORTER-RELATED"/>
    <property type="match status" value="1"/>
</dbReference>
<comment type="subcellular location">
    <subcellularLocation>
        <location evidence="1">Cell membrane</location>
        <topology evidence="1">Multi-pass membrane protein</topology>
    </subcellularLocation>
</comment>
<feature type="transmembrane region" description="Helical" evidence="7">
    <location>
        <begin position="293"/>
        <end position="326"/>
    </location>
</feature>
<keyword evidence="5 7" id="KW-0472">Membrane</keyword>
<feature type="domain" description="ABC3 transporter permease C-terminal" evidence="8">
    <location>
        <begin position="252"/>
        <end position="371"/>
    </location>
</feature>
<feature type="transmembrane region" description="Helical" evidence="7">
    <location>
        <begin position="764"/>
        <end position="787"/>
    </location>
</feature>
<evidence type="ECO:0000256" key="6">
    <source>
        <dbReference type="ARBA" id="ARBA00038076"/>
    </source>
</evidence>
<feature type="transmembrane region" description="Helical" evidence="7">
    <location>
        <begin position="16"/>
        <end position="36"/>
    </location>
</feature>
<comment type="similarity">
    <text evidence="6">Belongs to the ABC-4 integral membrane protein family.</text>
</comment>
<dbReference type="InterPro" id="IPR050250">
    <property type="entry name" value="Macrolide_Exporter_MacB"/>
</dbReference>
<evidence type="ECO:0000313" key="10">
    <source>
        <dbReference type="EMBL" id="GAA4077593.1"/>
    </source>
</evidence>
<name>A0ABP7VZ96_9ACTN</name>